<dbReference type="STRING" id="1419482.SAMN05444266_110176"/>
<keyword evidence="2" id="KW-1185">Reference proteome</keyword>
<proteinExistence type="predicted"/>
<dbReference type="AlphaFoldDB" id="A0A1M7L8L0"/>
<reference evidence="1 2" key="1">
    <citation type="submission" date="2016-11" db="EMBL/GenBank/DDBJ databases">
        <authorList>
            <person name="Jaros S."/>
            <person name="Januszkiewicz K."/>
            <person name="Wedrychowicz H."/>
        </authorList>
    </citation>
    <scope>NUCLEOTIDE SEQUENCE [LARGE SCALE GENOMIC DNA]</scope>
    <source>
        <strain evidence="1 2">DSM 27406</strain>
    </source>
</reference>
<name>A0A1M7L8L0_9BACT</name>
<gene>
    <name evidence="1" type="ORF">SAMN05444266_110176</name>
</gene>
<dbReference type="Proteomes" id="UP000184420">
    <property type="component" value="Unassembled WGS sequence"/>
</dbReference>
<evidence type="ECO:0000313" key="2">
    <source>
        <dbReference type="Proteomes" id="UP000184420"/>
    </source>
</evidence>
<sequence length="38" mass="4503">MLRLFTKIGIELFHVIEESALFDRYSLCVPDKHQDPQL</sequence>
<protein>
    <submittedName>
        <fullName evidence="1">Uncharacterized protein</fullName>
    </submittedName>
</protein>
<accession>A0A1M7L8L0</accession>
<evidence type="ECO:0000313" key="1">
    <source>
        <dbReference type="EMBL" id="SHM73884.1"/>
    </source>
</evidence>
<dbReference type="EMBL" id="FRBL01000010">
    <property type="protein sequence ID" value="SHM73884.1"/>
    <property type="molecule type" value="Genomic_DNA"/>
</dbReference>
<organism evidence="1 2">
    <name type="scientific">Chitinophaga jiangningensis</name>
    <dbReference type="NCBI Taxonomy" id="1419482"/>
    <lineage>
        <taxon>Bacteria</taxon>
        <taxon>Pseudomonadati</taxon>
        <taxon>Bacteroidota</taxon>
        <taxon>Chitinophagia</taxon>
        <taxon>Chitinophagales</taxon>
        <taxon>Chitinophagaceae</taxon>
        <taxon>Chitinophaga</taxon>
    </lineage>
</organism>